<protein>
    <submittedName>
        <fullName evidence="1">Uncharacterized protein</fullName>
    </submittedName>
</protein>
<proteinExistence type="predicted"/>
<dbReference type="RefSeq" id="WP_119838222.1">
    <property type="nucleotide sequence ID" value="NZ_CP060436.1"/>
</dbReference>
<dbReference type="EMBL" id="CP060436">
    <property type="protein sequence ID" value="QPM91861.1"/>
    <property type="molecule type" value="Genomic_DNA"/>
</dbReference>
<name>A0A418SJG1_9RHOB</name>
<accession>A0A418SJG1</accession>
<evidence type="ECO:0000313" key="2">
    <source>
        <dbReference type="Proteomes" id="UP000283786"/>
    </source>
</evidence>
<evidence type="ECO:0000313" key="1">
    <source>
        <dbReference type="EMBL" id="QPM91861.1"/>
    </source>
</evidence>
<reference evidence="1 2" key="1">
    <citation type="submission" date="2020-08" db="EMBL/GenBank/DDBJ databases">
        <title>Genome sequence of Rhodobacteraceae bacterium Lw-13e.</title>
        <authorList>
            <person name="Poehlein A."/>
            <person name="Wolter L."/>
            <person name="Daniel R."/>
            <person name="Brinkhoff T."/>
        </authorList>
    </citation>
    <scope>NUCLEOTIDE SEQUENCE [LARGE SCALE GENOMIC DNA]</scope>
    <source>
        <strain evidence="1 2">Lw-13e</strain>
    </source>
</reference>
<dbReference type="InterPro" id="IPR014419">
    <property type="entry name" value="HutZ"/>
</dbReference>
<dbReference type="OrthoDB" id="9814594at2"/>
<dbReference type="AlphaFoldDB" id="A0A418SJG1"/>
<dbReference type="PIRSF" id="PIRSF004633">
    <property type="entry name" value="UCP_PLP_oxd"/>
    <property type="match status" value="1"/>
</dbReference>
<sequence length="161" mass="17022">MTDPFRPVGDGARATAVTLMQLPHAALATLTGQGAPFVTRIALARDPGGVPLTLVSRLALHTEALLTGASCSLLLGEPGDKGDPLTHPRLTVQARPAPVLRDDPGFDDLAQHYISQRPKAQLYIGFTDFLLVRLMPETAFLNGGFGKAYRLTPGDLGLASP</sequence>
<dbReference type="Proteomes" id="UP000283786">
    <property type="component" value="Chromosome"/>
</dbReference>
<dbReference type="Gene3D" id="2.30.110.10">
    <property type="entry name" value="Electron Transport, Fmn-binding Protein, Chain A"/>
    <property type="match status" value="1"/>
</dbReference>
<dbReference type="KEGG" id="palw:PSAL_031230"/>
<organism evidence="1 2">
    <name type="scientific">Pseudooceanicola algae</name>
    <dbReference type="NCBI Taxonomy" id="1537215"/>
    <lineage>
        <taxon>Bacteria</taxon>
        <taxon>Pseudomonadati</taxon>
        <taxon>Pseudomonadota</taxon>
        <taxon>Alphaproteobacteria</taxon>
        <taxon>Rhodobacterales</taxon>
        <taxon>Paracoccaceae</taxon>
        <taxon>Pseudooceanicola</taxon>
    </lineage>
</organism>
<dbReference type="SUPFAM" id="SSF50475">
    <property type="entry name" value="FMN-binding split barrel"/>
    <property type="match status" value="1"/>
</dbReference>
<dbReference type="InterPro" id="IPR012349">
    <property type="entry name" value="Split_barrel_FMN-bd"/>
</dbReference>
<gene>
    <name evidence="1" type="ORF">PSAL_031230</name>
</gene>
<keyword evidence="2" id="KW-1185">Reference proteome</keyword>